<feature type="binding site" evidence="22">
    <location>
        <position position="730"/>
    </location>
    <ligand>
        <name>ATP</name>
        <dbReference type="ChEBI" id="CHEBI:30616"/>
    </ligand>
</feature>
<reference evidence="26 27" key="1">
    <citation type="submission" date="2024-02" db="EMBL/GenBank/DDBJ databases">
        <authorList>
            <person name="Vignale AGUSTIN F."/>
            <person name="Sosa J E."/>
            <person name="Modenutti C."/>
        </authorList>
    </citation>
    <scope>NUCLEOTIDE SEQUENCE [LARGE SCALE GENOMIC DNA]</scope>
</reference>
<sequence>MALALESLVLIFPLLLSLDLFVPKSISAISIVGNETDKLALLQFKSKISDDPNGVLASWNESSPFCQWVGVTCGLKHQRVISLNLYNQELVGTISPHIGNLSFLRSFNLGNNSFCSEIPPEIGRLLRLHNLNLGNNLLQGEIPVNLSGCSNLINVTLDHNHLIGGVPFELGSLSELAVLCLENNNLSGTIPASIGNLSSLQIFWAHYNNFGGEISDKFSQLRSLTEFAIAANNYSGVLPPVLYNLSSLRIVSLGVNNFHGIVRPDIGLVLPNLQKLSLPLSQVSGPIPPSLSNASELYFFDIGESRFTGNVPTGFGNLQNLQWLNFYGNFLHDDLEFVTSLANCSKLQLLDMSFNQFQGILPNSINNLSSQLTWLTFGGNNISGSFPSEISNLFNLNVLDMDSNLLNGSVPSSIGKLSNLHSLYLDHNQFIGEIPSSLGNITGFLHLNLGLNNFEGSIPSSLGNLKYLLVLGLHGNKLNGTIPQQLMSLSASFNIDVSFNSLTGSLPTELGELKNILFLVVSNNKLFGEIPSTIGNLISLEHLEMQENLFQGSIPPLNQLMGLQYLDLSHNNLSGGVPQYFETLSTLIYLNLSFNNLSGEVPSKGIFKNATAVGVLGNTKLCGGAPELHLQACPLQKHKKRTNPMLTLEIALPSSFLALALIFLSLYLTRKTKKKSLSSPSFGRFHPKISYQELLNATGGFSSSNLIGSGSFGMVYSGTLSPEGTTVAVKVLKLSQPGASKSFMAECRALSNIQHRNLVRILTACSSIDFECNDFKALVYEFMPNGSLERWLHPEDGHIQLRNLDLLQRINIAIDVASALHYLHKQCETPVIHCDVKPSNVLLDNDFTAHLSDFGLARLLSKSGIDAVSSQFTSASVKGTTGYAAPEYGMGAPMSTHGDVYSYGILLLEIFTGKRPTDNSFSDDLNLRNFVKMALPELATEMMDQFLLTEGMQEAQSSIGSSSNHRNECIECLISTLEIGIACSAESPSDRIDIKDVDNRLLSIRDKFIGSRRHD</sequence>
<evidence type="ECO:0000256" key="14">
    <source>
        <dbReference type="ARBA" id="ARBA00022777"/>
    </source>
</evidence>
<keyword evidence="14" id="KW-0418">Kinase</keyword>
<dbReference type="SUPFAM" id="SSF56112">
    <property type="entry name" value="Protein kinase-like (PK-like)"/>
    <property type="match status" value="1"/>
</dbReference>
<evidence type="ECO:0000256" key="13">
    <source>
        <dbReference type="ARBA" id="ARBA00022741"/>
    </source>
</evidence>
<dbReference type="Gene3D" id="3.80.10.10">
    <property type="entry name" value="Ribonuclease Inhibitor"/>
    <property type="match status" value="3"/>
</dbReference>
<dbReference type="PANTHER" id="PTHR27000">
    <property type="entry name" value="LEUCINE-RICH REPEAT RECEPTOR-LIKE PROTEIN KINASE FAMILY PROTEIN-RELATED"/>
    <property type="match status" value="1"/>
</dbReference>
<evidence type="ECO:0000256" key="8">
    <source>
        <dbReference type="ARBA" id="ARBA00022614"/>
    </source>
</evidence>
<evidence type="ECO:0000256" key="18">
    <source>
        <dbReference type="ARBA" id="ARBA00023170"/>
    </source>
</evidence>
<dbReference type="Pfam" id="PF08263">
    <property type="entry name" value="LRRNT_2"/>
    <property type="match status" value="1"/>
</dbReference>
<dbReference type="EMBL" id="CAUOFW020001737">
    <property type="protein sequence ID" value="CAK9148368.1"/>
    <property type="molecule type" value="Genomic_DNA"/>
</dbReference>
<dbReference type="InterPro" id="IPR001611">
    <property type="entry name" value="Leu-rich_rpt"/>
</dbReference>
<evidence type="ECO:0000256" key="3">
    <source>
        <dbReference type="ARBA" id="ARBA00008684"/>
    </source>
</evidence>
<accession>A0ABC8RTQ0</accession>
<dbReference type="InterPro" id="IPR017441">
    <property type="entry name" value="Protein_kinase_ATP_BS"/>
</dbReference>
<evidence type="ECO:0000256" key="20">
    <source>
        <dbReference type="ARBA" id="ARBA00047899"/>
    </source>
</evidence>
<dbReference type="GO" id="GO:0005886">
    <property type="term" value="C:plasma membrane"/>
    <property type="evidence" value="ECO:0007669"/>
    <property type="project" value="UniProtKB-SubCell"/>
</dbReference>
<dbReference type="InterPro" id="IPR011009">
    <property type="entry name" value="Kinase-like_dom_sf"/>
</dbReference>
<dbReference type="Pfam" id="PF00069">
    <property type="entry name" value="Pkinase"/>
    <property type="match status" value="1"/>
</dbReference>
<comment type="catalytic activity">
    <reaction evidence="21">
        <text>L-seryl-[protein] + ATP = O-phospho-L-seryl-[protein] + ADP + H(+)</text>
        <dbReference type="Rhea" id="RHEA:17989"/>
        <dbReference type="Rhea" id="RHEA-COMP:9863"/>
        <dbReference type="Rhea" id="RHEA-COMP:11604"/>
        <dbReference type="ChEBI" id="CHEBI:15378"/>
        <dbReference type="ChEBI" id="CHEBI:29999"/>
        <dbReference type="ChEBI" id="CHEBI:30616"/>
        <dbReference type="ChEBI" id="CHEBI:83421"/>
        <dbReference type="ChEBI" id="CHEBI:456216"/>
        <dbReference type="EC" id="2.7.11.1"/>
    </reaction>
</comment>
<dbReference type="CDD" id="cd14066">
    <property type="entry name" value="STKc_IRAK"/>
    <property type="match status" value="1"/>
</dbReference>
<dbReference type="InterPro" id="IPR003591">
    <property type="entry name" value="Leu-rich_rpt_typical-subtyp"/>
</dbReference>
<evidence type="ECO:0000256" key="16">
    <source>
        <dbReference type="ARBA" id="ARBA00022989"/>
    </source>
</evidence>
<dbReference type="SUPFAM" id="SSF52058">
    <property type="entry name" value="L domain-like"/>
    <property type="match status" value="2"/>
</dbReference>
<evidence type="ECO:0000256" key="4">
    <source>
        <dbReference type="ARBA" id="ARBA00012513"/>
    </source>
</evidence>
<evidence type="ECO:0000313" key="27">
    <source>
        <dbReference type="Proteomes" id="UP001642360"/>
    </source>
</evidence>
<dbReference type="InterPro" id="IPR013210">
    <property type="entry name" value="LRR_N_plant-typ"/>
</dbReference>
<keyword evidence="11 24" id="KW-0732">Signal</keyword>
<keyword evidence="18" id="KW-0675">Receptor</keyword>
<evidence type="ECO:0000256" key="7">
    <source>
        <dbReference type="ARBA" id="ARBA00022553"/>
    </source>
</evidence>
<dbReference type="GO" id="GO:0051707">
    <property type="term" value="P:response to other organism"/>
    <property type="evidence" value="ECO:0007669"/>
    <property type="project" value="UniProtKB-ARBA"/>
</dbReference>
<evidence type="ECO:0000256" key="22">
    <source>
        <dbReference type="PROSITE-ProRule" id="PRU10141"/>
    </source>
</evidence>
<keyword evidence="16 23" id="KW-1133">Transmembrane helix</keyword>
<evidence type="ECO:0000256" key="15">
    <source>
        <dbReference type="ARBA" id="ARBA00022840"/>
    </source>
</evidence>
<evidence type="ECO:0000256" key="10">
    <source>
        <dbReference type="ARBA" id="ARBA00022692"/>
    </source>
</evidence>
<comment type="caution">
    <text evidence="26">The sequence shown here is derived from an EMBL/GenBank/DDBJ whole genome shotgun (WGS) entry which is preliminary data.</text>
</comment>
<keyword evidence="17 23" id="KW-0472">Membrane</keyword>
<dbReference type="Gene3D" id="3.30.200.20">
    <property type="entry name" value="Phosphorylase Kinase, domain 1"/>
    <property type="match status" value="1"/>
</dbReference>
<evidence type="ECO:0000256" key="23">
    <source>
        <dbReference type="SAM" id="Phobius"/>
    </source>
</evidence>
<dbReference type="PROSITE" id="PS00107">
    <property type="entry name" value="PROTEIN_KINASE_ATP"/>
    <property type="match status" value="1"/>
</dbReference>
<keyword evidence="15 22" id="KW-0067">ATP-binding</keyword>
<evidence type="ECO:0000256" key="12">
    <source>
        <dbReference type="ARBA" id="ARBA00022737"/>
    </source>
</evidence>
<dbReference type="GO" id="GO:0006952">
    <property type="term" value="P:defense response"/>
    <property type="evidence" value="ECO:0007669"/>
    <property type="project" value="UniProtKB-ARBA"/>
</dbReference>
<evidence type="ECO:0000256" key="5">
    <source>
        <dbReference type="ARBA" id="ARBA00022475"/>
    </source>
</evidence>
<evidence type="ECO:0000256" key="24">
    <source>
        <dbReference type="SAM" id="SignalP"/>
    </source>
</evidence>
<name>A0ABC8RTQ0_9AQUA</name>
<organism evidence="26 27">
    <name type="scientific">Ilex paraguariensis</name>
    <name type="common">yerba mate</name>
    <dbReference type="NCBI Taxonomy" id="185542"/>
    <lineage>
        <taxon>Eukaryota</taxon>
        <taxon>Viridiplantae</taxon>
        <taxon>Streptophyta</taxon>
        <taxon>Embryophyta</taxon>
        <taxon>Tracheophyta</taxon>
        <taxon>Spermatophyta</taxon>
        <taxon>Magnoliopsida</taxon>
        <taxon>eudicotyledons</taxon>
        <taxon>Gunneridae</taxon>
        <taxon>Pentapetalae</taxon>
        <taxon>asterids</taxon>
        <taxon>campanulids</taxon>
        <taxon>Aquifoliales</taxon>
        <taxon>Aquifoliaceae</taxon>
        <taxon>Ilex</taxon>
    </lineage>
</organism>
<feature type="signal peptide" evidence="24">
    <location>
        <begin position="1"/>
        <end position="28"/>
    </location>
</feature>
<dbReference type="FunFam" id="3.80.10.10:FF:000288">
    <property type="entry name" value="LRR receptor-like serine/threonine-protein kinase EFR"/>
    <property type="match status" value="1"/>
</dbReference>
<dbReference type="GO" id="GO:0004674">
    <property type="term" value="F:protein serine/threonine kinase activity"/>
    <property type="evidence" value="ECO:0007669"/>
    <property type="project" value="UniProtKB-KW"/>
</dbReference>
<feature type="chain" id="PRO_5044850880" description="non-specific serine/threonine protein kinase" evidence="24">
    <location>
        <begin position="29"/>
        <end position="1015"/>
    </location>
</feature>
<feature type="transmembrane region" description="Helical" evidence="23">
    <location>
        <begin position="650"/>
        <end position="669"/>
    </location>
</feature>
<evidence type="ECO:0000256" key="19">
    <source>
        <dbReference type="ARBA" id="ARBA00023180"/>
    </source>
</evidence>
<dbReference type="FunFam" id="3.80.10.10:FF:000565">
    <property type="entry name" value="Leucine-rich repeat receptor-like kinase protein FLORAL ORGAN NUMBER1"/>
    <property type="match status" value="1"/>
</dbReference>
<keyword evidence="12" id="KW-0677">Repeat</keyword>
<evidence type="ECO:0000256" key="1">
    <source>
        <dbReference type="ARBA" id="ARBA00004162"/>
    </source>
</evidence>
<keyword evidence="10 23" id="KW-0812">Transmembrane</keyword>
<protein>
    <recommendedName>
        <fullName evidence="4">non-specific serine/threonine protein kinase</fullName>
        <ecNumber evidence="4">2.7.11.1</ecNumber>
    </recommendedName>
</protein>
<keyword evidence="27" id="KW-1185">Reference proteome</keyword>
<feature type="domain" description="Protein kinase" evidence="25">
    <location>
        <begin position="701"/>
        <end position="1009"/>
    </location>
</feature>
<keyword evidence="6" id="KW-0723">Serine/threonine-protein kinase</keyword>
<comment type="subcellular location">
    <subcellularLocation>
        <location evidence="1">Cell membrane</location>
        <topology evidence="1">Single-pass membrane protein</topology>
    </subcellularLocation>
    <subcellularLocation>
        <location evidence="2">Membrane</location>
        <topology evidence="2">Single-pass type I membrane protein</topology>
    </subcellularLocation>
</comment>
<evidence type="ECO:0000313" key="26">
    <source>
        <dbReference type="EMBL" id="CAK9148368.1"/>
    </source>
</evidence>
<comment type="similarity">
    <text evidence="3">Belongs to the protein kinase superfamily. Ser/Thr protein kinase family.</text>
</comment>
<evidence type="ECO:0000256" key="11">
    <source>
        <dbReference type="ARBA" id="ARBA00022729"/>
    </source>
</evidence>
<dbReference type="InterPro" id="IPR000719">
    <property type="entry name" value="Prot_kinase_dom"/>
</dbReference>
<dbReference type="Pfam" id="PF00560">
    <property type="entry name" value="LRR_1"/>
    <property type="match status" value="8"/>
</dbReference>
<keyword evidence="9" id="KW-0808">Transferase</keyword>
<evidence type="ECO:0000259" key="25">
    <source>
        <dbReference type="PROSITE" id="PS50011"/>
    </source>
</evidence>
<dbReference type="AlphaFoldDB" id="A0ABC8RTQ0"/>
<dbReference type="PROSITE" id="PS50011">
    <property type="entry name" value="PROTEIN_KINASE_DOM"/>
    <property type="match status" value="1"/>
</dbReference>
<evidence type="ECO:0000256" key="21">
    <source>
        <dbReference type="ARBA" id="ARBA00048679"/>
    </source>
</evidence>
<dbReference type="GO" id="GO:0005524">
    <property type="term" value="F:ATP binding"/>
    <property type="evidence" value="ECO:0007669"/>
    <property type="project" value="UniProtKB-UniRule"/>
</dbReference>
<dbReference type="EC" id="2.7.11.1" evidence="4"/>
<keyword evidence="19" id="KW-0325">Glycoprotein</keyword>
<evidence type="ECO:0000256" key="2">
    <source>
        <dbReference type="ARBA" id="ARBA00004479"/>
    </source>
</evidence>
<evidence type="ECO:0000256" key="17">
    <source>
        <dbReference type="ARBA" id="ARBA00023136"/>
    </source>
</evidence>
<gene>
    <name evidence="26" type="ORF">ILEXP_LOCUS16302</name>
</gene>
<dbReference type="InterPro" id="IPR032675">
    <property type="entry name" value="LRR_dom_sf"/>
</dbReference>
<dbReference type="FunFam" id="1.10.510.10:FF:000358">
    <property type="entry name" value="Putative leucine-rich repeat receptor-like serine/threonine-protein kinase"/>
    <property type="match status" value="1"/>
</dbReference>
<proteinExistence type="inferred from homology"/>
<evidence type="ECO:0000256" key="9">
    <source>
        <dbReference type="ARBA" id="ARBA00022679"/>
    </source>
</evidence>
<keyword evidence="8" id="KW-0433">Leucine-rich repeat</keyword>
<dbReference type="PROSITE" id="PS00108">
    <property type="entry name" value="PROTEIN_KINASE_ST"/>
    <property type="match status" value="1"/>
</dbReference>
<keyword evidence="13 22" id="KW-0547">Nucleotide-binding</keyword>
<keyword evidence="7" id="KW-0597">Phosphoprotein</keyword>
<dbReference type="Proteomes" id="UP001642360">
    <property type="component" value="Unassembled WGS sequence"/>
</dbReference>
<evidence type="ECO:0000256" key="6">
    <source>
        <dbReference type="ARBA" id="ARBA00022527"/>
    </source>
</evidence>
<dbReference type="Gene3D" id="1.10.510.10">
    <property type="entry name" value="Transferase(Phosphotransferase) domain 1"/>
    <property type="match status" value="1"/>
</dbReference>
<dbReference type="FunFam" id="3.30.200.20:FF:000432">
    <property type="entry name" value="LRR receptor-like serine/threonine-protein kinase EFR"/>
    <property type="match status" value="1"/>
</dbReference>
<dbReference type="PANTHER" id="PTHR27000:SF777">
    <property type="entry name" value="PROTEIN KINASE DOMAIN-CONTAINING PROTEIN"/>
    <property type="match status" value="1"/>
</dbReference>
<keyword evidence="5" id="KW-1003">Cell membrane</keyword>
<dbReference type="SMART" id="SM00220">
    <property type="entry name" value="S_TKc"/>
    <property type="match status" value="1"/>
</dbReference>
<dbReference type="InterPro" id="IPR008271">
    <property type="entry name" value="Ser/Thr_kinase_AS"/>
</dbReference>
<comment type="catalytic activity">
    <reaction evidence="20">
        <text>L-threonyl-[protein] + ATP = O-phospho-L-threonyl-[protein] + ADP + H(+)</text>
        <dbReference type="Rhea" id="RHEA:46608"/>
        <dbReference type="Rhea" id="RHEA-COMP:11060"/>
        <dbReference type="Rhea" id="RHEA-COMP:11605"/>
        <dbReference type="ChEBI" id="CHEBI:15378"/>
        <dbReference type="ChEBI" id="CHEBI:30013"/>
        <dbReference type="ChEBI" id="CHEBI:30616"/>
        <dbReference type="ChEBI" id="CHEBI:61977"/>
        <dbReference type="ChEBI" id="CHEBI:456216"/>
        <dbReference type="EC" id="2.7.11.1"/>
    </reaction>
</comment>
<dbReference type="SMART" id="SM00369">
    <property type="entry name" value="LRR_TYP"/>
    <property type="match status" value="6"/>
</dbReference>
<dbReference type="FunFam" id="3.80.10.10:FF:000383">
    <property type="entry name" value="Leucine-rich repeat receptor protein kinase EMS1"/>
    <property type="match status" value="1"/>
</dbReference>